<gene>
    <name evidence="1" type="ORF">B296_00008538</name>
</gene>
<protein>
    <submittedName>
        <fullName evidence="1">Uncharacterized protein</fullName>
    </submittedName>
</protein>
<name>A0A426ZE30_ENSVE</name>
<reference evidence="1 2" key="1">
    <citation type="journal article" date="2014" name="Agronomy (Basel)">
        <title>A Draft Genome Sequence for Ensete ventricosum, the Drought-Tolerant Tree Against Hunger.</title>
        <authorList>
            <person name="Harrison J."/>
            <person name="Moore K.A."/>
            <person name="Paszkiewicz K."/>
            <person name="Jones T."/>
            <person name="Grant M."/>
            <person name="Ambacheew D."/>
            <person name="Muzemil S."/>
            <person name="Studholme D.J."/>
        </authorList>
    </citation>
    <scope>NUCLEOTIDE SEQUENCE [LARGE SCALE GENOMIC DNA]</scope>
</reference>
<dbReference type="AlphaFoldDB" id="A0A426ZE30"/>
<organism evidence="1 2">
    <name type="scientific">Ensete ventricosum</name>
    <name type="common">Abyssinian banana</name>
    <name type="synonym">Musa ensete</name>
    <dbReference type="NCBI Taxonomy" id="4639"/>
    <lineage>
        <taxon>Eukaryota</taxon>
        <taxon>Viridiplantae</taxon>
        <taxon>Streptophyta</taxon>
        <taxon>Embryophyta</taxon>
        <taxon>Tracheophyta</taxon>
        <taxon>Spermatophyta</taxon>
        <taxon>Magnoliopsida</taxon>
        <taxon>Liliopsida</taxon>
        <taxon>Zingiberales</taxon>
        <taxon>Musaceae</taxon>
        <taxon>Ensete</taxon>
    </lineage>
</organism>
<sequence>MFRHVATVERDPPLKKVNGDRTLLWRKLLRAAFLAHPANGTGVQTATEQGTASSRWLKRRSSVAGSAMDGGLRGTWWDGAASLDGA</sequence>
<dbReference type="Proteomes" id="UP000287651">
    <property type="component" value="Unassembled WGS sequence"/>
</dbReference>
<comment type="caution">
    <text evidence="1">The sequence shown here is derived from an EMBL/GenBank/DDBJ whole genome shotgun (WGS) entry which is preliminary data.</text>
</comment>
<dbReference type="EMBL" id="AMZH03007073">
    <property type="protein sequence ID" value="RRT62234.1"/>
    <property type="molecule type" value="Genomic_DNA"/>
</dbReference>
<accession>A0A426ZE30</accession>
<proteinExistence type="predicted"/>
<evidence type="ECO:0000313" key="2">
    <source>
        <dbReference type="Proteomes" id="UP000287651"/>
    </source>
</evidence>
<evidence type="ECO:0000313" key="1">
    <source>
        <dbReference type="EMBL" id="RRT62234.1"/>
    </source>
</evidence>